<evidence type="ECO:0000256" key="1">
    <source>
        <dbReference type="SAM" id="Phobius"/>
    </source>
</evidence>
<gene>
    <name evidence="2" type="ORF">TBIB3V08_LOCUS10357</name>
</gene>
<name>A0A7R9F7H2_9NEOP</name>
<keyword evidence="1" id="KW-0472">Membrane</keyword>
<sequence>MEEKEDAMFERIMTKIGSRGKFQKRYNYVFNMFFIMLATMPFFNFVMVMAVPDHWCHVPGRNGTNYTLDQWKEITLPSCWAQLGSSWTGHGWLEDDRGAVAGLSLVVRGLATVGSRMIAAQLLGSAW</sequence>
<dbReference type="EMBL" id="OD569540">
    <property type="protein sequence ID" value="CAD7448064.1"/>
    <property type="molecule type" value="Genomic_DNA"/>
</dbReference>
<evidence type="ECO:0000313" key="2">
    <source>
        <dbReference type="EMBL" id="CAD7448064.1"/>
    </source>
</evidence>
<proteinExistence type="predicted"/>
<keyword evidence="1" id="KW-1133">Transmembrane helix</keyword>
<organism evidence="2">
    <name type="scientific">Timema bartmani</name>
    <dbReference type="NCBI Taxonomy" id="61472"/>
    <lineage>
        <taxon>Eukaryota</taxon>
        <taxon>Metazoa</taxon>
        <taxon>Ecdysozoa</taxon>
        <taxon>Arthropoda</taxon>
        <taxon>Hexapoda</taxon>
        <taxon>Insecta</taxon>
        <taxon>Pterygota</taxon>
        <taxon>Neoptera</taxon>
        <taxon>Polyneoptera</taxon>
        <taxon>Phasmatodea</taxon>
        <taxon>Timematodea</taxon>
        <taxon>Timematoidea</taxon>
        <taxon>Timematidae</taxon>
        <taxon>Timema</taxon>
    </lineage>
</organism>
<protein>
    <submittedName>
        <fullName evidence="2">Uncharacterized protein</fullName>
    </submittedName>
</protein>
<keyword evidence="1" id="KW-0812">Transmembrane</keyword>
<reference evidence="2" key="1">
    <citation type="submission" date="2020-11" db="EMBL/GenBank/DDBJ databases">
        <authorList>
            <person name="Tran Van P."/>
        </authorList>
    </citation>
    <scope>NUCLEOTIDE SEQUENCE</scope>
</reference>
<accession>A0A7R9F7H2</accession>
<feature type="transmembrane region" description="Helical" evidence="1">
    <location>
        <begin position="28"/>
        <end position="51"/>
    </location>
</feature>
<dbReference type="AlphaFoldDB" id="A0A7R9F7H2"/>